<dbReference type="Proteomes" id="UP000694405">
    <property type="component" value="Chromosome 10"/>
</dbReference>
<keyword evidence="2" id="KW-1185">Reference proteome</keyword>
<dbReference type="InterPro" id="IPR036390">
    <property type="entry name" value="WH_DNA-bd_sf"/>
</dbReference>
<dbReference type="SUPFAM" id="SSF46785">
    <property type="entry name" value="Winged helix' DNA-binding domain"/>
    <property type="match status" value="1"/>
</dbReference>
<dbReference type="Gene3D" id="1.10.10.580">
    <property type="entry name" value="Structural maintenance of chromosome 1. Chain E"/>
    <property type="match status" value="1"/>
</dbReference>
<accession>A0A8C6IV45</accession>
<accession>A0A8V5GWT4</accession>
<proteinExistence type="predicted"/>
<organism evidence="1 2">
    <name type="scientific">Melopsittacus undulatus</name>
    <name type="common">Budgerigar</name>
    <name type="synonym">Psittacus undulatus</name>
    <dbReference type="NCBI Taxonomy" id="13146"/>
    <lineage>
        <taxon>Eukaryota</taxon>
        <taxon>Metazoa</taxon>
        <taxon>Chordata</taxon>
        <taxon>Craniata</taxon>
        <taxon>Vertebrata</taxon>
        <taxon>Euteleostomi</taxon>
        <taxon>Archelosauria</taxon>
        <taxon>Archosauria</taxon>
        <taxon>Dinosauria</taxon>
        <taxon>Saurischia</taxon>
        <taxon>Theropoda</taxon>
        <taxon>Coelurosauria</taxon>
        <taxon>Aves</taxon>
        <taxon>Neognathae</taxon>
        <taxon>Neoaves</taxon>
        <taxon>Telluraves</taxon>
        <taxon>Australaves</taxon>
        <taxon>Psittaciformes</taxon>
        <taxon>Psittaculidae</taxon>
        <taxon>Melopsittacus</taxon>
    </lineage>
</organism>
<dbReference type="InterPro" id="IPR023093">
    <property type="entry name" value="ScpA-like_C"/>
</dbReference>
<dbReference type="AlphaFoldDB" id="A0A8C6IV45"/>
<protein>
    <submittedName>
        <fullName evidence="1">Uncharacterized protein</fullName>
    </submittedName>
</protein>
<evidence type="ECO:0000313" key="1">
    <source>
        <dbReference type="Ensembl" id="ENSMUNP00000004038.2"/>
    </source>
</evidence>
<sequence length="62" mass="7095">CLHSHHLYSFSFRDLSWKNNRKEAAAKFYILLVLKKQSVVELKQSAPFANITATPGPMFDAQ</sequence>
<dbReference type="InterPro" id="IPR006909">
    <property type="entry name" value="Rad21/Rec8_C_eu"/>
</dbReference>
<reference evidence="1" key="1">
    <citation type="submission" date="2020-03" db="EMBL/GenBank/DDBJ databases">
        <title>Melopsittacus undulatus (budgerigar) genome, bMelUnd1, maternal haplotype with Z.</title>
        <authorList>
            <person name="Gedman G."/>
            <person name="Mountcastle J."/>
            <person name="Haase B."/>
            <person name="Formenti G."/>
            <person name="Wright T."/>
            <person name="Apodaca J."/>
            <person name="Pelan S."/>
            <person name="Chow W."/>
            <person name="Rhie A."/>
            <person name="Howe K."/>
            <person name="Fedrigo O."/>
            <person name="Jarvis E.D."/>
        </authorList>
    </citation>
    <scope>NUCLEOTIDE SEQUENCE [LARGE SCALE GENOMIC DNA]</scope>
</reference>
<reference evidence="1" key="3">
    <citation type="submission" date="2025-09" db="UniProtKB">
        <authorList>
            <consortium name="Ensembl"/>
        </authorList>
    </citation>
    <scope>IDENTIFICATION</scope>
</reference>
<dbReference type="Ensembl" id="ENSMUNT00000004732.2">
    <property type="protein sequence ID" value="ENSMUNP00000004038.2"/>
    <property type="gene ID" value="ENSMUNG00000003379.2"/>
</dbReference>
<reference evidence="1" key="2">
    <citation type="submission" date="2025-08" db="UniProtKB">
        <authorList>
            <consortium name="Ensembl"/>
        </authorList>
    </citation>
    <scope>IDENTIFICATION</scope>
</reference>
<name>A0A8C6IV45_MELUD</name>
<dbReference type="Pfam" id="PF04824">
    <property type="entry name" value="Rad21_Rec8"/>
    <property type="match status" value="1"/>
</dbReference>
<evidence type="ECO:0000313" key="2">
    <source>
        <dbReference type="Proteomes" id="UP000694405"/>
    </source>
</evidence>